<feature type="transmembrane region" description="Helical" evidence="6">
    <location>
        <begin position="190"/>
        <end position="209"/>
    </location>
</feature>
<evidence type="ECO:0000256" key="2">
    <source>
        <dbReference type="ARBA" id="ARBA00022475"/>
    </source>
</evidence>
<keyword evidence="2 6" id="KW-1003">Cell membrane</keyword>
<dbReference type="InterPro" id="IPR032816">
    <property type="entry name" value="VTT_dom"/>
</dbReference>
<comment type="caution">
    <text evidence="6">Lacks conserved residue(s) required for the propagation of feature annotation.</text>
</comment>
<accession>A0A2M6XAZ1</accession>
<dbReference type="Pfam" id="PF09335">
    <property type="entry name" value="VTT_dom"/>
    <property type="match status" value="1"/>
</dbReference>
<dbReference type="GO" id="GO:0005886">
    <property type="term" value="C:plasma membrane"/>
    <property type="evidence" value="ECO:0007669"/>
    <property type="project" value="UniProtKB-SubCell"/>
</dbReference>
<evidence type="ECO:0000256" key="6">
    <source>
        <dbReference type="RuleBase" id="RU366058"/>
    </source>
</evidence>
<dbReference type="InterPro" id="IPR015414">
    <property type="entry name" value="TMEM64"/>
</dbReference>
<dbReference type="PANTHER" id="PTHR12677:SF59">
    <property type="entry name" value="GOLGI APPARATUS MEMBRANE PROTEIN TVP38-RELATED"/>
    <property type="match status" value="1"/>
</dbReference>
<evidence type="ECO:0000256" key="1">
    <source>
        <dbReference type="ARBA" id="ARBA00004651"/>
    </source>
</evidence>
<evidence type="ECO:0000313" key="8">
    <source>
        <dbReference type="EMBL" id="PIU02250.1"/>
    </source>
</evidence>
<proteinExistence type="inferred from homology"/>
<dbReference type="AlphaFoldDB" id="A0A2M6XAZ1"/>
<evidence type="ECO:0000256" key="5">
    <source>
        <dbReference type="ARBA" id="ARBA00023136"/>
    </source>
</evidence>
<evidence type="ECO:0000259" key="7">
    <source>
        <dbReference type="Pfam" id="PF09335"/>
    </source>
</evidence>
<comment type="subcellular location">
    <subcellularLocation>
        <location evidence="1 6">Cell membrane</location>
        <topology evidence="1 6">Multi-pass membrane protein</topology>
    </subcellularLocation>
</comment>
<reference evidence="9" key="1">
    <citation type="submission" date="2017-09" db="EMBL/GenBank/DDBJ databases">
        <title>Depth-based differentiation of microbial function through sediment-hosted aquifers and enrichment of novel symbionts in the deep terrestrial subsurface.</title>
        <authorList>
            <person name="Probst A.J."/>
            <person name="Ladd B."/>
            <person name="Jarett J.K."/>
            <person name="Geller-Mcgrath D.E."/>
            <person name="Sieber C.M.K."/>
            <person name="Emerson J.B."/>
            <person name="Anantharaman K."/>
            <person name="Thomas B.C."/>
            <person name="Malmstrom R."/>
            <person name="Stieglmeier M."/>
            <person name="Klingl A."/>
            <person name="Woyke T."/>
            <person name="Ryan C.M."/>
            <person name="Banfield J.F."/>
        </authorList>
    </citation>
    <scope>NUCLEOTIDE SEQUENCE [LARGE SCALE GENOMIC DNA]</scope>
</reference>
<dbReference type="PANTHER" id="PTHR12677">
    <property type="entry name" value="GOLGI APPARATUS MEMBRANE PROTEIN TVP38-RELATED"/>
    <property type="match status" value="1"/>
</dbReference>
<protein>
    <recommendedName>
        <fullName evidence="6">TVP38/TMEM64 family membrane protein</fullName>
    </recommendedName>
</protein>
<name>A0A2M6XAZ1_9BACT</name>
<keyword evidence="3 6" id="KW-0812">Transmembrane</keyword>
<comment type="similarity">
    <text evidence="6">Belongs to the TVP38/TMEM64 family.</text>
</comment>
<comment type="caution">
    <text evidence="8">The sequence shown here is derived from an EMBL/GenBank/DDBJ whole genome shotgun (WGS) entry which is preliminary data.</text>
</comment>
<dbReference type="EMBL" id="PEZK01000020">
    <property type="protein sequence ID" value="PIU02250.1"/>
    <property type="molecule type" value="Genomic_DNA"/>
</dbReference>
<feature type="transmembrane region" description="Helical" evidence="6">
    <location>
        <begin position="160"/>
        <end position="178"/>
    </location>
</feature>
<evidence type="ECO:0000313" key="9">
    <source>
        <dbReference type="Proteomes" id="UP000231214"/>
    </source>
</evidence>
<evidence type="ECO:0000256" key="3">
    <source>
        <dbReference type="ARBA" id="ARBA00022692"/>
    </source>
</evidence>
<feature type="transmembrane region" description="Helical" evidence="6">
    <location>
        <begin position="6"/>
        <end position="28"/>
    </location>
</feature>
<organism evidence="8 9">
    <name type="scientific">Candidatus Shapirobacteria bacterium CG09_land_8_20_14_0_10_49_15</name>
    <dbReference type="NCBI Taxonomy" id="1974482"/>
    <lineage>
        <taxon>Bacteria</taxon>
        <taxon>Candidatus Shapironibacteriota</taxon>
    </lineage>
</organism>
<gene>
    <name evidence="8" type="ORF">COT66_01275</name>
</gene>
<feature type="transmembrane region" description="Helical" evidence="6">
    <location>
        <begin position="49"/>
        <end position="77"/>
    </location>
</feature>
<dbReference type="Proteomes" id="UP000231214">
    <property type="component" value="Unassembled WGS sequence"/>
</dbReference>
<feature type="domain" description="VTT" evidence="7">
    <location>
        <begin position="66"/>
        <end position="175"/>
    </location>
</feature>
<sequence length="217" mass="24340">MARTKIASGAWLAAGVSIAIFGGLFWLSTKISPDQIKLFLEQFGLLAPLVYISVMGLTQILAPLNGTVILLAGFVLFGSQVQIYNYLATVLTAATNFLIARRWGRDLVEKLAGQQNLAKVDQFSQNYGVKTLIFLRLFQGHLHDFVSYAYGLTKIDFRTYMLISVLGPIPWLLVWQLYFFPRLAGLAQFAFWYGLTLIPFLLVSTFFLAKTKKQGKI</sequence>
<keyword evidence="5 6" id="KW-0472">Membrane</keyword>
<keyword evidence="4 6" id="KW-1133">Transmembrane helix</keyword>
<evidence type="ECO:0000256" key="4">
    <source>
        <dbReference type="ARBA" id="ARBA00022989"/>
    </source>
</evidence>